<accession>A0ABN5AI28</accession>
<protein>
    <submittedName>
        <fullName evidence="7">Membrane protein YknW</fullName>
    </submittedName>
</protein>
<feature type="transmembrane region" description="Helical" evidence="5">
    <location>
        <begin position="154"/>
        <end position="177"/>
    </location>
</feature>
<keyword evidence="2 5" id="KW-0812">Transmembrane</keyword>
<feature type="transmembrane region" description="Helical" evidence="5">
    <location>
        <begin position="109"/>
        <end position="134"/>
    </location>
</feature>
<keyword evidence="3 5" id="KW-1133">Transmembrane helix</keyword>
<dbReference type="GeneID" id="92852759"/>
<feature type="transmembrane region" description="Helical" evidence="5">
    <location>
        <begin position="34"/>
        <end position="55"/>
    </location>
</feature>
<evidence type="ECO:0000256" key="4">
    <source>
        <dbReference type="ARBA" id="ARBA00023136"/>
    </source>
</evidence>
<dbReference type="Proteomes" id="UP000196877">
    <property type="component" value="Chromosome"/>
</dbReference>
<proteinExistence type="predicted"/>
<keyword evidence="8" id="KW-1185">Reference proteome</keyword>
<reference evidence="7 8" key="1">
    <citation type="submission" date="2017-06" db="EMBL/GenBank/DDBJ databases">
        <title>Genome sequence of Bacillus sonorensis strain SRCM101395.</title>
        <authorList>
            <person name="Cho S.H."/>
        </authorList>
    </citation>
    <scope>NUCLEOTIDE SEQUENCE [LARGE SCALE GENOMIC DNA]</scope>
    <source>
        <strain evidence="7 8">SRCM101395</strain>
    </source>
</reference>
<dbReference type="RefSeq" id="WP_006638359.1">
    <property type="nucleotide sequence ID" value="NZ_BORD01000004.1"/>
</dbReference>
<evidence type="ECO:0000256" key="5">
    <source>
        <dbReference type="SAM" id="Phobius"/>
    </source>
</evidence>
<sequence length="217" mass="23639">MEADMTTGNEKKPSLFGLITSPVRQFERMGKRPAIWLPMVIVLALSAASTYLNVATFYSSVQRFEITAYFQSLSILLDILKTGIFFFLSALIFWLIASIGGGKTNFLSMLSLSIFISFIATSGHVINNLVYYVSEGKHEAPVTSLQGIISIGEPFQSMLGVFDIFTVWPLILIGVGLQHAGGASKRASWIGVAVLFALIFLVASLFGLAKAFFSATF</sequence>
<evidence type="ECO:0000256" key="1">
    <source>
        <dbReference type="ARBA" id="ARBA00004141"/>
    </source>
</evidence>
<dbReference type="InterPro" id="IPR006977">
    <property type="entry name" value="Yip1_dom"/>
</dbReference>
<comment type="subcellular location">
    <subcellularLocation>
        <location evidence="1">Membrane</location>
        <topology evidence="1">Multi-pass membrane protein</topology>
    </subcellularLocation>
</comment>
<evidence type="ECO:0000313" key="7">
    <source>
        <dbReference type="EMBL" id="ASB89807.1"/>
    </source>
</evidence>
<evidence type="ECO:0000313" key="8">
    <source>
        <dbReference type="Proteomes" id="UP000196877"/>
    </source>
</evidence>
<feature type="domain" description="Yip1" evidence="6">
    <location>
        <begin position="16"/>
        <end position="204"/>
    </location>
</feature>
<keyword evidence="4 5" id="KW-0472">Membrane</keyword>
<evidence type="ECO:0000256" key="3">
    <source>
        <dbReference type="ARBA" id="ARBA00022989"/>
    </source>
</evidence>
<dbReference type="Pfam" id="PF04893">
    <property type="entry name" value="Yip1"/>
    <property type="match status" value="1"/>
</dbReference>
<gene>
    <name evidence="7" type="ORF">S101395_03300</name>
</gene>
<evidence type="ECO:0000256" key="2">
    <source>
        <dbReference type="ARBA" id="ARBA00022692"/>
    </source>
</evidence>
<evidence type="ECO:0000259" key="6">
    <source>
        <dbReference type="Pfam" id="PF04893"/>
    </source>
</evidence>
<organism evidence="7 8">
    <name type="scientific">Bacillus sonorensis</name>
    <dbReference type="NCBI Taxonomy" id="119858"/>
    <lineage>
        <taxon>Bacteria</taxon>
        <taxon>Bacillati</taxon>
        <taxon>Bacillota</taxon>
        <taxon>Bacilli</taxon>
        <taxon>Bacillales</taxon>
        <taxon>Bacillaceae</taxon>
        <taxon>Bacillus</taxon>
    </lineage>
</organism>
<feature type="transmembrane region" description="Helical" evidence="5">
    <location>
        <begin position="189"/>
        <end position="213"/>
    </location>
</feature>
<name>A0ABN5AI28_9BACI</name>
<dbReference type="EMBL" id="CP021920">
    <property type="protein sequence ID" value="ASB89807.1"/>
    <property type="molecule type" value="Genomic_DNA"/>
</dbReference>
<feature type="transmembrane region" description="Helical" evidence="5">
    <location>
        <begin position="75"/>
        <end position="97"/>
    </location>
</feature>